<feature type="region of interest" description="Disordered" evidence="1">
    <location>
        <begin position="1"/>
        <end position="85"/>
    </location>
</feature>
<reference evidence="2" key="1">
    <citation type="submission" date="2021-03" db="EMBL/GenBank/DDBJ databases">
        <title>Comparative genomics and phylogenomic investigation of the class Geoglossomycetes provide insights into ecological specialization and systematics.</title>
        <authorList>
            <person name="Melie T."/>
            <person name="Pirro S."/>
            <person name="Miller A.N."/>
            <person name="Quandt A."/>
        </authorList>
    </citation>
    <scope>NUCLEOTIDE SEQUENCE</scope>
    <source>
        <strain evidence="2">GBOQ0MN5Z8</strain>
    </source>
</reference>
<proteinExistence type="predicted"/>
<accession>A0A9P8IBB5</accession>
<name>A0A9P8IBB5_9PEZI</name>
<evidence type="ECO:0000256" key="1">
    <source>
        <dbReference type="SAM" id="MobiDB-lite"/>
    </source>
</evidence>
<keyword evidence="3" id="KW-1185">Reference proteome</keyword>
<protein>
    <submittedName>
        <fullName evidence="2">Uncharacterized protein</fullName>
    </submittedName>
</protein>
<sequence length="109" mass="11943">MATIATLAASTEQQDNMGRRRPRPHLLRLPIPLAPPRRRPNPRQLLRTSIPPRLSPAAQHLPNKHSAPNRRPQAHGDDRYSDGSVREAAADVGVVDVVKFVDPVVVAAS</sequence>
<dbReference type="Proteomes" id="UP000698800">
    <property type="component" value="Unassembled WGS sequence"/>
</dbReference>
<gene>
    <name evidence="2" type="ORF">FGG08_001312</name>
</gene>
<evidence type="ECO:0000313" key="3">
    <source>
        <dbReference type="Proteomes" id="UP000698800"/>
    </source>
</evidence>
<organism evidence="2 3">
    <name type="scientific">Glutinoglossum americanum</name>
    <dbReference type="NCBI Taxonomy" id="1670608"/>
    <lineage>
        <taxon>Eukaryota</taxon>
        <taxon>Fungi</taxon>
        <taxon>Dikarya</taxon>
        <taxon>Ascomycota</taxon>
        <taxon>Pezizomycotina</taxon>
        <taxon>Geoglossomycetes</taxon>
        <taxon>Geoglossales</taxon>
        <taxon>Geoglossaceae</taxon>
        <taxon>Glutinoglossum</taxon>
    </lineage>
</organism>
<dbReference type="EMBL" id="JAGHQL010000017">
    <property type="protein sequence ID" value="KAH0544540.1"/>
    <property type="molecule type" value="Genomic_DNA"/>
</dbReference>
<feature type="compositionally biased region" description="Basic and acidic residues" evidence="1">
    <location>
        <begin position="74"/>
        <end position="85"/>
    </location>
</feature>
<comment type="caution">
    <text evidence="2">The sequence shown here is derived from an EMBL/GenBank/DDBJ whole genome shotgun (WGS) entry which is preliminary data.</text>
</comment>
<evidence type="ECO:0000313" key="2">
    <source>
        <dbReference type="EMBL" id="KAH0544540.1"/>
    </source>
</evidence>
<dbReference type="AlphaFoldDB" id="A0A9P8IBB5"/>